<comment type="caution">
    <text evidence="1">The sequence shown here is derived from an EMBL/GenBank/DDBJ whole genome shotgun (WGS) entry which is preliminary data.</text>
</comment>
<proteinExistence type="predicted"/>
<accession>A0AA38W889</accession>
<dbReference type="EMBL" id="JARYMX010000007">
    <property type="protein sequence ID" value="KAJ9542435.1"/>
    <property type="molecule type" value="Genomic_DNA"/>
</dbReference>
<name>A0AA38W889_9ASTR</name>
<evidence type="ECO:0000313" key="1">
    <source>
        <dbReference type="EMBL" id="KAJ9542435.1"/>
    </source>
</evidence>
<reference evidence="1" key="1">
    <citation type="submission" date="2023-03" db="EMBL/GenBank/DDBJ databases">
        <title>Chromosome-scale reference genome and RAD-based genetic map of yellow starthistle (Centaurea solstitialis) reveal putative structural variation and QTLs associated with invader traits.</title>
        <authorList>
            <person name="Reatini B."/>
            <person name="Cang F.A."/>
            <person name="Jiang Q."/>
            <person name="Mckibben M.T.W."/>
            <person name="Barker M.S."/>
            <person name="Rieseberg L.H."/>
            <person name="Dlugosch K.M."/>
        </authorList>
    </citation>
    <scope>NUCLEOTIDE SEQUENCE</scope>
    <source>
        <strain evidence="1">CAN-66</strain>
        <tissue evidence="1">Leaf</tissue>
    </source>
</reference>
<gene>
    <name evidence="1" type="ORF">OSB04_028941</name>
</gene>
<dbReference type="Proteomes" id="UP001172457">
    <property type="component" value="Chromosome 7"/>
</dbReference>
<protein>
    <submittedName>
        <fullName evidence="1">Uncharacterized protein</fullName>
    </submittedName>
</protein>
<dbReference type="AlphaFoldDB" id="A0AA38W889"/>
<organism evidence="1 2">
    <name type="scientific">Centaurea solstitialis</name>
    <name type="common">yellow star-thistle</name>
    <dbReference type="NCBI Taxonomy" id="347529"/>
    <lineage>
        <taxon>Eukaryota</taxon>
        <taxon>Viridiplantae</taxon>
        <taxon>Streptophyta</taxon>
        <taxon>Embryophyta</taxon>
        <taxon>Tracheophyta</taxon>
        <taxon>Spermatophyta</taxon>
        <taxon>Magnoliopsida</taxon>
        <taxon>eudicotyledons</taxon>
        <taxon>Gunneridae</taxon>
        <taxon>Pentapetalae</taxon>
        <taxon>asterids</taxon>
        <taxon>campanulids</taxon>
        <taxon>Asterales</taxon>
        <taxon>Asteraceae</taxon>
        <taxon>Carduoideae</taxon>
        <taxon>Cardueae</taxon>
        <taxon>Centaureinae</taxon>
        <taxon>Centaurea</taxon>
    </lineage>
</organism>
<evidence type="ECO:0000313" key="2">
    <source>
        <dbReference type="Proteomes" id="UP001172457"/>
    </source>
</evidence>
<sequence length="160" mass="17910">MVHHFQEVKRILRHVKGTLDFGLTFSKPSKTSIIGFSDADSARCLVLLIPNVSDRVVVLLDMCYRLGLFTKPLPGLPYRMNTLKILLNKSNDKDMKSYLVGFLSAQSFWFLRMVATSPRTNAGVKGVGSIPPFLGYRHAEDITLAINAKIELSLTSLHYP</sequence>
<keyword evidence="2" id="KW-1185">Reference proteome</keyword>